<evidence type="ECO:0000256" key="2">
    <source>
        <dbReference type="ARBA" id="ARBA00010690"/>
    </source>
</evidence>
<evidence type="ECO:0000256" key="4">
    <source>
        <dbReference type="ARBA" id="ARBA00022448"/>
    </source>
</evidence>
<evidence type="ECO:0000256" key="5">
    <source>
        <dbReference type="ARBA" id="ARBA00022475"/>
    </source>
</evidence>
<evidence type="ECO:0000256" key="6">
    <source>
        <dbReference type="ARBA" id="ARBA00022692"/>
    </source>
</evidence>
<keyword evidence="7 12" id="KW-1005">Bacterial flagellum biogenesis</keyword>
<dbReference type="FunFam" id="3.40.1690.10:FF:000001">
    <property type="entry name" value="Flagellar biosynthetic protein FlhB"/>
    <property type="match status" value="1"/>
</dbReference>
<dbReference type="EMBL" id="VCIW01000018">
    <property type="protein sequence ID" value="TLS49832.1"/>
    <property type="molecule type" value="Genomic_DNA"/>
</dbReference>
<evidence type="ECO:0000256" key="8">
    <source>
        <dbReference type="ARBA" id="ARBA00022927"/>
    </source>
</evidence>
<evidence type="ECO:0000256" key="11">
    <source>
        <dbReference type="ARBA" id="ARBA00023225"/>
    </source>
</evidence>
<feature type="transmembrane region" description="Helical" evidence="12">
    <location>
        <begin position="99"/>
        <end position="126"/>
    </location>
</feature>
<evidence type="ECO:0000256" key="7">
    <source>
        <dbReference type="ARBA" id="ARBA00022795"/>
    </source>
</evidence>
<dbReference type="RefSeq" id="WP_138196652.1">
    <property type="nucleotide sequence ID" value="NZ_VCIW01000018.1"/>
</dbReference>
<comment type="similarity">
    <text evidence="2 12">Belongs to the type III secretion exporter family.</text>
</comment>
<feature type="transmembrane region" description="Helical" evidence="12">
    <location>
        <begin position="42"/>
        <end position="61"/>
    </location>
</feature>
<organism evidence="13 14">
    <name type="scientific">Paenibacillus antri</name>
    <dbReference type="NCBI Taxonomy" id="2582848"/>
    <lineage>
        <taxon>Bacteria</taxon>
        <taxon>Bacillati</taxon>
        <taxon>Bacillota</taxon>
        <taxon>Bacilli</taxon>
        <taxon>Bacillales</taxon>
        <taxon>Paenibacillaceae</taxon>
        <taxon>Paenibacillus</taxon>
    </lineage>
</organism>
<evidence type="ECO:0000313" key="13">
    <source>
        <dbReference type="EMBL" id="TLS49832.1"/>
    </source>
</evidence>
<feature type="transmembrane region" description="Helical" evidence="12">
    <location>
        <begin position="194"/>
        <end position="220"/>
    </location>
</feature>
<dbReference type="Gene3D" id="6.10.250.2080">
    <property type="match status" value="1"/>
</dbReference>
<dbReference type="InterPro" id="IPR006135">
    <property type="entry name" value="T3SS_substrate_exporter"/>
</dbReference>
<evidence type="ECO:0000256" key="10">
    <source>
        <dbReference type="ARBA" id="ARBA00023136"/>
    </source>
</evidence>
<dbReference type="AlphaFoldDB" id="A0A5R9G0J6"/>
<keyword evidence="6 12" id="KW-0812">Transmembrane</keyword>
<keyword evidence="8 12" id="KW-0653">Protein transport</keyword>
<sequence length="368" mass="41342">MPRPLRYTLDLQLFSQEKTETATPKKRQESRKKGQVAKSMELPGALIMLGGFGLLAMYGSAMGKGVAGMFSAGLKEYILWDVTDTNVIAMFSQLLREGLLLLLPVLAIGVLMALLSSYAQIGFLFTGETLKMKFEKINPIQGFKQIFSMRSVVEFLKSMLKVLVIGLIAFMILWGERSTLLTLASVPIGSIFQYLASLTLRLGLFSGGALFILALFDYAYQKWEYEKNLRMSKQDVKDEYKKTEGDPLIKSKIRERQRRMAMQRMMQEVPKADVVITNPTHFAVAIKYDGAEMDAPRVIAKGADYVALRIRQVAKDNDVPLMENKPLARALYAQVEIGESIPQDLFQAVAEVLAFVYKARTKLPAVRR</sequence>
<dbReference type="Pfam" id="PF01312">
    <property type="entry name" value="Bac_export_2"/>
    <property type="match status" value="1"/>
</dbReference>
<keyword evidence="13" id="KW-0969">Cilium</keyword>
<dbReference type="SUPFAM" id="SSF160544">
    <property type="entry name" value="EscU C-terminal domain-like"/>
    <property type="match status" value="1"/>
</dbReference>
<dbReference type="GO" id="GO:0005886">
    <property type="term" value="C:plasma membrane"/>
    <property type="evidence" value="ECO:0007669"/>
    <property type="project" value="UniProtKB-SubCell"/>
</dbReference>
<evidence type="ECO:0000256" key="9">
    <source>
        <dbReference type="ARBA" id="ARBA00022989"/>
    </source>
</evidence>
<dbReference type="InterPro" id="IPR029025">
    <property type="entry name" value="T3SS_substrate_exporter_C"/>
</dbReference>
<evidence type="ECO:0000256" key="1">
    <source>
        <dbReference type="ARBA" id="ARBA00004651"/>
    </source>
</evidence>
<keyword evidence="13" id="KW-0966">Cell projection</keyword>
<keyword evidence="14" id="KW-1185">Reference proteome</keyword>
<dbReference type="PRINTS" id="PR00950">
    <property type="entry name" value="TYPE3IMSPROT"/>
</dbReference>
<keyword evidence="9 12" id="KW-1133">Transmembrane helix</keyword>
<comment type="function">
    <text evidence="12">Required for formation of the rod structure in the basal body of the flagellar apparatus. Together with FliI and FliH, may constitute the export apparatus of flagellin.</text>
</comment>
<dbReference type="GO" id="GO:0009306">
    <property type="term" value="P:protein secretion"/>
    <property type="evidence" value="ECO:0007669"/>
    <property type="project" value="InterPro"/>
</dbReference>
<dbReference type="InterPro" id="IPR006136">
    <property type="entry name" value="FlhB"/>
</dbReference>
<keyword evidence="10 12" id="KW-0472">Membrane</keyword>
<accession>A0A5R9G0J6</accession>
<comment type="subcellular location">
    <subcellularLocation>
        <location evidence="1">Cell membrane</location>
        <topology evidence="1">Multi-pass membrane protein</topology>
    </subcellularLocation>
</comment>
<evidence type="ECO:0000256" key="3">
    <source>
        <dbReference type="ARBA" id="ARBA00021622"/>
    </source>
</evidence>
<proteinExistence type="inferred from homology"/>
<evidence type="ECO:0000313" key="14">
    <source>
        <dbReference type="Proteomes" id="UP000309676"/>
    </source>
</evidence>
<dbReference type="OrthoDB" id="9807950at2"/>
<feature type="transmembrane region" description="Helical" evidence="12">
    <location>
        <begin position="155"/>
        <end position="174"/>
    </location>
</feature>
<keyword evidence="13" id="KW-0282">Flagellum</keyword>
<keyword evidence="5 12" id="KW-1003">Cell membrane</keyword>
<comment type="caution">
    <text evidence="13">The sequence shown here is derived from an EMBL/GenBank/DDBJ whole genome shotgun (WGS) entry which is preliminary data.</text>
</comment>
<evidence type="ECO:0000256" key="12">
    <source>
        <dbReference type="RuleBase" id="RU364091"/>
    </source>
</evidence>
<protein>
    <recommendedName>
        <fullName evidence="3 12">Flagellar biosynthetic protein FlhB</fullName>
    </recommendedName>
</protein>
<keyword evidence="11 12" id="KW-1006">Bacterial flagellum protein export</keyword>
<dbReference type="NCBIfam" id="TIGR00328">
    <property type="entry name" value="flhB"/>
    <property type="match status" value="1"/>
</dbReference>
<dbReference type="Proteomes" id="UP000309676">
    <property type="component" value="Unassembled WGS sequence"/>
</dbReference>
<gene>
    <name evidence="12 13" type="primary">flhB</name>
    <name evidence="13" type="ORF">FE782_22785</name>
</gene>
<dbReference type="PANTHER" id="PTHR30531:SF12">
    <property type="entry name" value="FLAGELLAR BIOSYNTHETIC PROTEIN FLHB"/>
    <property type="match status" value="1"/>
</dbReference>
<name>A0A5R9G0J6_9BACL</name>
<dbReference type="GO" id="GO:0044780">
    <property type="term" value="P:bacterial-type flagellum assembly"/>
    <property type="evidence" value="ECO:0007669"/>
    <property type="project" value="InterPro"/>
</dbReference>
<dbReference type="PANTHER" id="PTHR30531">
    <property type="entry name" value="FLAGELLAR BIOSYNTHETIC PROTEIN FLHB"/>
    <property type="match status" value="1"/>
</dbReference>
<dbReference type="Gene3D" id="3.40.1690.10">
    <property type="entry name" value="secretion proteins EscU"/>
    <property type="match status" value="1"/>
</dbReference>
<reference evidence="13 14" key="1">
    <citation type="submission" date="2019-05" db="EMBL/GenBank/DDBJ databases">
        <authorList>
            <person name="Narsing Rao M.P."/>
            <person name="Li W.J."/>
        </authorList>
    </citation>
    <scope>NUCLEOTIDE SEQUENCE [LARGE SCALE GENOMIC DNA]</scope>
    <source>
        <strain evidence="13 14">SYSU_K30003</strain>
    </source>
</reference>
<keyword evidence="4 12" id="KW-0813">Transport</keyword>